<dbReference type="GO" id="GO:0003677">
    <property type="term" value="F:DNA binding"/>
    <property type="evidence" value="ECO:0007669"/>
    <property type="project" value="InterPro"/>
</dbReference>
<reference evidence="1 2" key="1">
    <citation type="submission" date="2007-03" db="EMBL/GenBank/DDBJ databases">
        <authorList>
            <person name="Fulton L."/>
            <person name="Clifton S."/>
            <person name="Fulton B."/>
            <person name="Xu J."/>
            <person name="Minx P."/>
            <person name="Pepin K.H."/>
            <person name="Johnson M."/>
            <person name="Thiruvilangam P."/>
            <person name="Bhonagiri V."/>
            <person name="Nash W.E."/>
            <person name="Mardis E.R."/>
            <person name="Wilson R.K."/>
        </authorList>
    </citation>
    <scope>NUCLEOTIDE SEQUENCE [LARGE SCALE GENOMIC DNA]</scope>
    <source>
        <strain evidence="1 2">ATCC 27560</strain>
    </source>
</reference>
<sequence length="182" mass="21561">MSVRYSEDFKKEVVKAYMVGDKSIHQLAVEFNVAKSSVSKWANEYREECLYTTDTTSESNDAKEIRRLNQLLNEKDTKREHHKRLEHIFELIKYVYYNNKRVIGYRAMRIFIKRYGYELSNTTMYKYMNKELNLCAVIMHSKLGYKTGKKNKIFDNLLNQNFTVDCKNKKCLTSTIGLSPMC</sequence>
<dbReference type="eggNOG" id="COG2801">
    <property type="taxonomic scope" value="Bacteria"/>
</dbReference>
<dbReference type="InterPro" id="IPR002514">
    <property type="entry name" value="Transposase_8"/>
</dbReference>
<proteinExistence type="predicted"/>
<dbReference type="GO" id="GO:0006313">
    <property type="term" value="P:DNA transposition"/>
    <property type="evidence" value="ECO:0007669"/>
    <property type="project" value="InterPro"/>
</dbReference>
<name>A5Z9T7_9FIRM</name>
<accession>A5Z9T7</accession>
<evidence type="ECO:0000313" key="1">
    <source>
        <dbReference type="EMBL" id="EDM50531.1"/>
    </source>
</evidence>
<dbReference type="Pfam" id="PF01527">
    <property type="entry name" value="HTH_Tnp_1"/>
    <property type="match status" value="1"/>
</dbReference>
<dbReference type="InterPro" id="IPR009057">
    <property type="entry name" value="Homeodomain-like_sf"/>
</dbReference>
<protein>
    <submittedName>
        <fullName evidence="1">Transposase</fullName>
    </submittedName>
</protein>
<dbReference type="AlphaFoldDB" id="A5Z9T7"/>
<reference evidence="1 2" key="2">
    <citation type="submission" date="2007-04" db="EMBL/GenBank/DDBJ databases">
        <title>Draft genome sequence of Eubacterium ventriosum (ATCC 27560).</title>
        <authorList>
            <person name="Sudarsanam P."/>
            <person name="Ley R."/>
            <person name="Guruge J."/>
            <person name="Turnbaugh P.J."/>
            <person name="Mahowald M."/>
            <person name="Liep D."/>
            <person name="Gordon J."/>
        </authorList>
    </citation>
    <scope>NUCLEOTIDE SEQUENCE [LARGE SCALE GENOMIC DNA]</scope>
    <source>
        <strain evidence="1 2">ATCC 27560</strain>
    </source>
</reference>
<dbReference type="GO" id="GO:0004803">
    <property type="term" value="F:transposase activity"/>
    <property type="evidence" value="ECO:0007669"/>
    <property type="project" value="InterPro"/>
</dbReference>
<dbReference type="Proteomes" id="UP000006000">
    <property type="component" value="Unassembled WGS sequence"/>
</dbReference>
<dbReference type="RefSeq" id="WP_005364016.1">
    <property type="nucleotide sequence ID" value="NZ_DS264286.1"/>
</dbReference>
<comment type="caution">
    <text evidence="1">The sequence shown here is derived from an EMBL/GenBank/DDBJ whole genome shotgun (WGS) entry which is preliminary data.</text>
</comment>
<dbReference type="HOGENOM" id="CLU_1479938_0_0_9"/>
<dbReference type="Gene3D" id="1.10.10.60">
    <property type="entry name" value="Homeodomain-like"/>
    <property type="match status" value="1"/>
</dbReference>
<dbReference type="EMBL" id="AAVL02000037">
    <property type="protein sequence ID" value="EDM50531.1"/>
    <property type="molecule type" value="Genomic_DNA"/>
</dbReference>
<dbReference type="SUPFAM" id="SSF46689">
    <property type="entry name" value="Homeodomain-like"/>
    <property type="match status" value="1"/>
</dbReference>
<gene>
    <name evidence="1" type="ORF">EUBVEN_02484</name>
</gene>
<evidence type="ECO:0000313" key="2">
    <source>
        <dbReference type="Proteomes" id="UP000006000"/>
    </source>
</evidence>
<organism evidence="1 2">
    <name type="scientific">Eubacterium ventriosum ATCC 27560</name>
    <dbReference type="NCBI Taxonomy" id="411463"/>
    <lineage>
        <taxon>Bacteria</taxon>
        <taxon>Bacillati</taxon>
        <taxon>Bacillota</taxon>
        <taxon>Clostridia</taxon>
        <taxon>Eubacteriales</taxon>
        <taxon>Eubacteriaceae</taxon>
        <taxon>Eubacterium</taxon>
    </lineage>
</organism>